<gene>
    <name evidence="3" type="ORF">D0862_02003</name>
</gene>
<evidence type="ECO:0000256" key="1">
    <source>
        <dbReference type="SAM" id="MobiDB-lite"/>
    </source>
</evidence>
<dbReference type="AlphaFoldDB" id="A0A3M7HMV9"/>
<name>A0A3M7HMV9_HORWE</name>
<feature type="region of interest" description="Disordered" evidence="1">
    <location>
        <begin position="214"/>
        <end position="236"/>
    </location>
</feature>
<accession>A0A3M7HMV9</accession>
<keyword evidence="2" id="KW-0812">Transmembrane</keyword>
<dbReference type="EMBL" id="QWIQ01000034">
    <property type="protein sequence ID" value="RMZ14497.1"/>
    <property type="molecule type" value="Genomic_DNA"/>
</dbReference>
<dbReference type="Proteomes" id="UP000281468">
    <property type="component" value="Unassembled WGS sequence"/>
</dbReference>
<feature type="transmembrane region" description="Helical" evidence="2">
    <location>
        <begin position="253"/>
        <end position="277"/>
    </location>
</feature>
<evidence type="ECO:0000256" key="2">
    <source>
        <dbReference type="SAM" id="Phobius"/>
    </source>
</evidence>
<keyword evidence="2" id="KW-0472">Membrane</keyword>
<feature type="compositionally biased region" description="Acidic residues" evidence="1">
    <location>
        <begin position="103"/>
        <end position="116"/>
    </location>
</feature>
<keyword evidence="2" id="KW-1133">Transmembrane helix</keyword>
<sequence length="331" mass="35893">MLYLGARFIVLQRLPSLVTHPVPRQRRGYESVRRVCALCMKVFNLEHGHVAANEESPKLRQLSRHAWAQAGGRERSAMGGVQASAECGGSRLVVARCGGLNHDDDDDDDADDDDYDSISSLDPLPPSTGLLPIGWRGSSRKASDLIPEGSTARPSRPTHPHTPPSNAPAAFDMASSSFRDSMNSLGWSRREQPANTNKQNPLLGSLQKYNPFGGEGNVRLPTTEGEAPGAPLPARSRREEEEGWFALSRWDRILIFGGLNLAAVACFVICFTLLPILSLRPRKFAILGSGRLTIAVWGHAAARCKSSWLMVDGVRALSELLGGDDGAHGVR</sequence>
<feature type="region of interest" description="Disordered" evidence="1">
    <location>
        <begin position="100"/>
        <end position="172"/>
    </location>
</feature>
<proteinExistence type="predicted"/>
<dbReference type="VEuPathDB" id="FungiDB:BTJ68_01537"/>
<protein>
    <submittedName>
        <fullName evidence="3">Uncharacterized protein</fullName>
    </submittedName>
</protein>
<evidence type="ECO:0000313" key="4">
    <source>
        <dbReference type="Proteomes" id="UP000281468"/>
    </source>
</evidence>
<evidence type="ECO:0000313" key="3">
    <source>
        <dbReference type="EMBL" id="RMZ14497.1"/>
    </source>
</evidence>
<organism evidence="3 4">
    <name type="scientific">Hortaea werneckii</name>
    <name type="common">Black yeast</name>
    <name type="synonym">Cladosporium werneckii</name>
    <dbReference type="NCBI Taxonomy" id="91943"/>
    <lineage>
        <taxon>Eukaryota</taxon>
        <taxon>Fungi</taxon>
        <taxon>Dikarya</taxon>
        <taxon>Ascomycota</taxon>
        <taxon>Pezizomycotina</taxon>
        <taxon>Dothideomycetes</taxon>
        <taxon>Dothideomycetidae</taxon>
        <taxon>Mycosphaerellales</taxon>
        <taxon>Teratosphaeriaceae</taxon>
        <taxon>Hortaea</taxon>
    </lineage>
</organism>
<reference evidence="3 4" key="1">
    <citation type="journal article" date="2018" name="BMC Genomics">
        <title>Genomic evidence for intraspecific hybridization in a clonal and extremely halotolerant yeast.</title>
        <authorList>
            <person name="Gostincar C."/>
            <person name="Stajich J.E."/>
            <person name="Zupancic J."/>
            <person name="Zalar P."/>
            <person name="Gunde-Cimerman N."/>
        </authorList>
    </citation>
    <scope>NUCLEOTIDE SEQUENCE [LARGE SCALE GENOMIC DNA]</scope>
    <source>
        <strain evidence="3 4">EXF-171</strain>
    </source>
</reference>
<comment type="caution">
    <text evidence="3">The sequence shown here is derived from an EMBL/GenBank/DDBJ whole genome shotgun (WGS) entry which is preliminary data.</text>
</comment>